<name>A1ZPT2_MICM2</name>
<reference evidence="1 2" key="1">
    <citation type="submission" date="2007-01" db="EMBL/GenBank/DDBJ databases">
        <authorList>
            <person name="Haygood M."/>
            <person name="Podell S."/>
            <person name="Anderson C."/>
            <person name="Hopkinson B."/>
            <person name="Roe K."/>
            <person name="Barbeau K."/>
            <person name="Gaasterland T."/>
            <person name="Ferriera S."/>
            <person name="Johnson J."/>
            <person name="Kravitz S."/>
            <person name="Beeson K."/>
            <person name="Sutton G."/>
            <person name="Rogers Y.-H."/>
            <person name="Friedman R."/>
            <person name="Frazier M."/>
            <person name="Venter J.C."/>
        </authorList>
    </citation>
    <scope>NUCLEOTIDE SEQUENCE [LARGE SCALE GENOMIC DNA]</scope>
    <source>
        <strain evidence="1 2">ATCC 23134</strain>
    </source>
</reference>
<organism evidence="1 2">
    <name type="scientific">Microscilla marina ATCC 23134</name>
    <dbReference type="NCBI Taxonomy" id="313606"/>
    <lineage>
        <taxon>Bacteria</taxon>
        <taxon>Pseudomonadati</taxon>
        <taxon>Bacteroidota</taxon>
        <taxon>Cytophagia</taxon>
        <taxon>Cytophagales</taxon>
        <taxon>Microscillaceae</taxon>
        <taxon>Microscilla</taxon>
    </lineage>
</organism>
<keyword evidence="2" id="KW-1185">Reference proteome</keyword>
<gene>
    <name evidence="1" type="ORF">M23134_02834</name>
</gene>
<sequence length="67" mass="7443">MNGKVLKKIATQRYLVRLEDGNEVEAFIGLKPLVLTFGGQFDINQLIRVKLTSENKAIISPRDPTGS</sequence>
<dbReference type="RefSeq" id="WP_002699232.1">
    <property type="nucleotide sequence ID" value="NZ_AAWS01000022.1"/>
</dbReference>
<proteinExistence type="predicted"/>
<protein>
    <submittedName>
        <fullName evidence="1">Uncharacterized protein</fullName>
    </submittedName>
</protein>
<accession>A1ZPT2</accession>
<evidence type="ECO:0000313" key="2">
    <source>
        <dbReference type="Proteomes" id="UP000004095"/>
    </source>
</evidence>
<evidence type="ECO:0000313" key="1">
    <source>
        <dbReference type="EMBL" id="EAY27587.1"/>
    </source>
</evidence>
<comment type="caution">
    <text evidence="1">The sequence shown here is derived from an EMBL/GenBank/DDBJ whole genome shotgun (WGS) entry which is preliminary data.</text>
</comment>
<dbReference type="Proteomes" id="UP000004095">
    <property type="component" value="Unassembled WGS sequence"/>
</dbReference>
<dbReference type="AlphaFoldDB" id="A1ZPT2"/>
<dbReference type="EMBL" id="AAWS01000022">
    <property type="protein sequence ID" value="EAY27587.1"/>
    <property type="molecule type" value="Genomic_DNA"/>
</dbReference>